<dbReference type="PIRSF" id="PIRSF011396">
    <property type="entry name" value="Trp_halogenase"/>
    <property type="match status" value="1"/>
</dbReference>
<keyword evidence="2" id="KW-0547">Nucleotide-binding</keyword>
<dbReference type="Pfam" id="PF04820">
    <property type="entry name" value="Trp_halogenase"/>
    <property type="match status" value="1"/>
</dbReference>
<protein>
    <submittedName>
        <fullName evidence="3">Tryptophan 7-halogenase</fullName>
    </submittedName>
</protein>
<dbReference type="Proteomes" id="UP000501812">
    <property type="component" value="Chromosome"/>
</dbReference>
<evidence type="ECO:0000256" key="2">
    <source>
        <dbReference type="PIRSR" id="PIRSR011396-2"/>
    </source>
</evidence>
<dbReference type="RefSeq" id="WP_169455132.1">
    <property type="nucleotide sequence ID" value="NZ_CP051774.1"/>
</dbReference>
<dbReference type="EMBL" id="CP051774">
    <property type="protein sequence ID" value="QJE96731.1"/>
    <property type="molecule type" value="Genomic_DNA"/>
</dbReference>
<evidence type="ECO:0000313" key="3">
    <source>
        <dbReference type="EMBL" id="QJE96731.1"/>
    </source>
</evidence>
<keyword evidence="2" id="KW-0285">Flavoprotein</keyword>
<dbReference type="InterPro" id="IPR033856">
    <property type="entry name" value="Trp_halogen"/>
</dbReference>
<feature type="binding site" evidence="2">
    <location>
        <position position="329"/>
    </location>
    <ligand>
        <name>L-tryptophan</name>
        <dbReference type="ChEBI" id="CHEBI:57912"/>
    </ligand>
</feature>
<reference evidence="3 4" key="1">
    <citation type="submission" date="2020-04" db="EMBL/GenBank/DDBJ databases">
        <title>Luteolibacter sp. G-1-1-1 isolated from soil.</title>
        <authorList>
            <person name="Dahal R.H."/>
        </authorList>
    </citation>
    <scope>NUCLEOTIDE SEQUENCE [LARGE SCALE GENOMIC DNA]</scope>
    <source>
        <strain evidence="3 4">G-1-1-1</strain>
    </source>
</reference>
<gene>
    <name evidence="3" type="ORF">HHL09_13380</name>
</gene>
<proteinExistence type="predicted"/>
<sequence length="509" mass="57490">MIRNIIVLGAGSAGLIAALSLKRKIPNLNVRIVRSPELGVIGVGEGTTPNFPRHIFDYLGISRARFYQLAEPTWKLGIRFLWGPRGRFDYTFAPQLDSHWSDLPRPNGFYCDEEFSCVDIPAAMMHQDKVFARQANGAPDVQPWHAFHIENTKFVDMLEIVAREAGVEFTDGKVTGSDRGDNGISAIHLEDGQRLEADFFVDCSGFRSELLGKALEEPFESFGKTLFCDRAVIGGWDRTTEPILPYTTAEQMDAGWCWQIDHEHHINRGYVYSSQAISDDEAAAEYKRKNPKAPDSPRVVKFRSGAYRRMWVDNVVAVGNAGGFVEPLEATALMIVCAHCQTLVDFLLHTELDPTPGMRDLYNELTGATWNDIRDFLGLHYKLNTALDTPFWKHCRADTDLSGIAPLLEFYEENGPTGFCRYRLPTTQNDFGIEGYFVMLVGNRAPYRKRHHATPQEMAIWNKHRNDNLAHARRGIDVREALAYVRHPGWQWHGDAAPKPKPQPQPAFA</sequence>
<dbReference type="PANTHER" id="PTHR43747:SF4">
    <property type="entry name" value="FLAVIN-DEPENDENT TRYPTOPHAN HALOGENASE"/>
    <property type="match status" value="1"/>
</dbReference>
<dbReference type="PANTHER" id="PTHR43747">
    <property type="entry name" value="FAD-BINDING PROTEIN"/>
    <property type="match status" value="1"/>
</dbReference>
<dbReference type="AlphaFoldDB" id="A0A858RJH3"/>
<accession>A0A858RJH3</accession>
<dbReference type="InterPro" id="IPR050816">
    <property type="entry name" value="Flavin-dep_Halogenase_NPB"/>
</dbReference>
<keyword evidence="4" id="KW-1185">Reference proteome</keyword>
<dbReference type="Gene3D" id="3.50.50.60">
    <property type="entry name" value="FAD/NAD(P)-binding domain"/>
    <property type="match status" value="1"/>
</dbReference>
<dbReference type="GO" id="GO:0004497">
    <property type="term" value="F:monooxygenase activity"/>
    <property type="evidence" value="ECO:0007669"/>
    <property type="project" value="InterPro"/>
</dbReference>
<organism evidence="3 4">
    <name type="scientific">Luteolibacter luteus</name>
    <dbReference type="NCBI Taxonomy" id="2728835"/>
    <lineage>
        <taxon>Bacteria</taxon>
        <taxon>Pseudomonadati</taxon>
        <taxon>Verrucomicrobiota</taxon>
        <taxon>Verrucomicrobiia</taxon>
        <taxon>Verrucomicrobiales</taxon>
        <taxon>Verrucomicrobiaceae</taxon>
        <taxon>Luteolibacter</taxon>
    </lineage>
</organism>
<dbReference type="SUPFAM" id="SSF51905">
    <property type="entry name" value="FAD/NAD(P)-binding domain"/>
    <property type="match status" value="1"/>
</dbReference>
<feature type="binding site" evidence="2">
    <location>
        <position position="75"/>
    </location>
    <ligand>
        <name>7-chloro-L-tryptophan</name>
        <dbReference type="ChEBI" id="CHEBI:58713"/>
    </ligand>
</feature>
<dbReference type="GO" id="GO:0000166">
    <property type="term" value="F:nucleotide binding"/>
    <property type="evidence" value="ECO:0007669"/>
    <property type="project" value="UniProtKB-KW"/>
</dbReference>
<evidence type="ECO:0000256" key="1">
    <source>
        <dbReference type="PIRSR" id="PIRSR011396-1"/>
    </source>
</evidence>
<name>A0A858RJH3_9BACT</name>
<evidence type="ECO:0000313" key="4">
    <source>
        <dbReference type="Proteomes" id="UP000501812"/>
    </source>
</evidence>
<dbReference type="InterPro" id="IPR006905">
    <property type="entry name" value="Flavin_halogenase"/>
</dbReference>
<dbReference type="InterPro" id="IPR036188">
    <property type="entry name" value="FAD/NAD-bd_sf"/>
</dbReference>
<keyword evidence="2" id="KW-0274">FAD</keyword>
<feature type="active site" evidence="1">
    <location>
        <position position="75"/>
    </location>
</feature>
<feature type="binding site" evidence="2">
    <location>
        <position position="174"/>
    </location>
    <ligand>
        <name>FAD</name>
        <dbReference type="ChEBI" id="CHEBI:57692"/>
    </ligand>
</feature>
<dbReference type="KEGG" id="luo:HHL09_13380"/>